<dbReference type="SUPFAM" id="SSF51989">
    <property type="entry name" value="Glycosyl hydrolases family 6, cellulases"/>
    <property type="match status" value="1"/>
</dbReference>
<dbReference type="EC" id="3.2.1.-" evidence="9"/>
<dbReference type="GO" id="GO:0030245">
    <property type="term" value="P:cellulose catabolic process"/>
    <property type="evidence" value="ECO:0007669"/>
    <property type="project" value="UniProtKB-KW"/>
</dbReference>
<sequence length="401" mass="42996">MQCISGYYCFQQNAWYHQCIPGQAASTTLRTSTTSLPPPSTTTSTPPTTTSTSGNPFSLGQAFVNPIYRQKLEETYNSLTARGEAAAARTVRKVQDVASFVWIANLASLPAIDTTIAAARARQQQTGVRQVVGMVLYNLPDRDCSGGEALGEFDSAQGGMDRYKNEFVRPYAEKLAAASDLTFVVVVEPDAIGNIVANQAVEFCRRAAPVYEAGIAHTLSTLRSPNVNLYLDIAHGGWLGWAGNLQPTAAAIGKILRLAGSAPRLRGFSTNVSYVNQFKAEAPEPFMVDNVSWDESHYVSNIAPYLQAEGLPTRFIVDQGRVAVPGTRDAWSEWCNVSPAGFGTPAGTPVDNPLVDSIVWIKPGGESDGRCGEIPGAPVAGSWFNAYAEMLARNAHASLRG</sequence>
<evidence type="ECO:0000256" key="1">
    <source>
        <dbReference type="ARBA" id="ARBA00022801"/>
    </source>
</evidence>
<dbReference type="OrthoDB" id="64893at2759"/>
<comment type="similarity">
    <text evidence="9">Belongs to the glycosyl hydrolase family 6.</text>
</comment>
<dbReference type="AlphaFoldDB" id="A0A8K0TM35"/>
<evidence type="ECO:0000256" key="7">
    <source>
        <dbReference type="PIRSR" id="PIRSR001100-2"/>
    </source>
</evidence>
<feature type="binding site" evidence="7">
    <location>
        <position position="238"/>
    </location>
    <ligand>
        <name>substrate</name>
    </ligand>
</feature>
<evidence type="ECO:0000256" key="10">
    <source>
        <dbReference type="SAM" id="MobiDB-lite"/>
    </source>
</evidence>
<dbReference type="PROSITE" id="PS00656">
    <property type="entry name" value="GLYCOSYL_HYDROL_F6_2"/>
    <property type="match status" value="1"/>
</dbReference>
<feature type="binding site" evidence="7">
    <location>
        <position position="366"/>
    </location>
    <ligand>
        <name>substrate</name>
    </ligand>
</feature>
<organism evidence="11 12">
    <name type="scientific">Plectosphaerella cucumerina</name>
    <dbReference type="NCBI Taxonomy" id="40658"/>
    <lineage>
        <taxon>Eukaryota</taxon>
        <taxon>Fungi</taxon>
        <taxon>Dikarya</taxon>
        <taxon>Ascomycota</taxon>
        <taxon>Pezizomycotina</taxon>
        <taxon>Sordariomycetes</taxon>
        <taxon>Hypocreomycetidae</taxon>
        <taxon>Glomerellales</taxon>
        <taxon>Plectosphaerellaceae</taxon>
        <taxon>Plectosphaerella</taxon>
    </lineage>
</organism>
<protein>
    <recommendedName>
        <fullName evidence="9">Glucanase</fullName>
        <ecNumber evidence="9">3.2.1.-</ecNumber>
    </recommendedName>
</protein>
<reference evidence="11" key="1">
    <citation type="journal article" date="2021" name="Nat. Commun.">
        <title>Genetic determinants of endophytism in the Arabidopsis root mycobiome.</title>
        <authorList>
            <person name="Mesny F."/>
            <person name="Miyauchi S."/>
            <person name="Thiergart T."/>
            <person name="Pickel B."/>
            <person name="Atanasova L."/>
            <person name="Karlsson M."/>
            <person name="Huettel B."/>
            <person name="Barry K.W."/>
            <person name="Haridas S."/>
            <person name="Chen C."/>
            <person name="Bauer D."/>
            <person name="Andreopoulos W."/>
            <person name="Pangilinan J."/>
            <person name="LaButti K."/>
            <person name="Riley R."/>
            <person name="Lipzen A."/>
            <person name="Clum A."/>
            <person name="Drula E."/>
            <person name="Henrissat B."/>
            <person name="Kohler A."/>
            <person name="Grigoriev I.V."/>
            <person name="Martin F.M."/>
            <person name="Hacquard S."/>
        </authorList>
    </citation>
    <scope>NUCLEOTIDE SEQUENCE</scope>
    <source>
        <strain evidence="11">MPI-CAGE-AT-0016</strain>
    </source>
</reference>
<proteinExistence type="inferred from homology"/>
<feature type="binding site" evidence="7">
    <location>
        <position position="235"/>
    </location>
    <ligand>
        <name>substrate</name>
    </ligand>
</feature>
<keyword evidence="5 9" id="KW-0624">Polysaccharide degradation</keyword>
<keyword evidence="12" id="KW-1185">Reference proteome</keyword>
<evidence type="ECO:0000256" key="5">
    <source>
        <dbReference type="ARBA" id="ARBA00023326"/>
    </source>
</evidence>
<dbReference type="InterPro" id="IPR016288">
    <property type="entry name" value="Beta_cellobiohydrolase"/>
</dbReference>
<feature type="region of interest" description="Disordered" evidence="10">
    <location>
        <begin position="29"/>
        <end position="57"/>
    </location>
</feature>
<keyword evidence="1 9" id="KW-0378">Hydrolase</keyword>
<dbReference type="Proteomes" id="UP000813385">
    <property type="component" value="Unassembled WGS sequence"/>
</dbReference>
<keyword evidence="2 9" id="KW-0136">Cellulose degradation</keyword>
<dbReference type="InterPro" id="IPR036434">
    <property type="entry name" value="Beta_cellobiohydrolase_sf"/>
</dbReference>
<feature type="binding site" evidence="7">
    <location>
        <position position="102"/>
    </location>
    <ligand>
        <name>substrate</name>
    </ligand>
</feature>
<feature type="active site" description="Proton donor" evidence="6 8">
    <location>
        <position position="190"/>
    </location>
</feature>
<feature type="compositionally biased region" description="Low complexity" evidence="10">
    <location>
        <begin position="29"/>
        <end position="53"/>
    </location>
</feature>
<accession>A0A8K0TM35</accession>
<evidence type="ECO:0000256" key="6">
    <source>
        <dbReference type="PIRSR" id="PIRSR001100-1"/>
    </source>
</evidence>
<dbReference type="GO" id="GO:0004553">
    <property type="term" value="F:hydrolase activity, hydrolyzing O-glycosyl compounds"/>
    <property type="evidence" value="ECO:0007669"/>
    <property type="project" value="InterPro"/>
</dbReference>
<evidence type="ECO:0000313" key="11">
    <source>
        <dbReference type="EMBL" id="KAH7368858.1"/>
    </source>
</evidence>
<feature type="binding site" evidence="7">
    <location>
        <position position="334"/>
    </location>
    <ligand>
        <name>substrate</name>
    </ligand>
</feature>
<dbReference type="PANTHER" id="PTHR34876">
    <property type="match status" value="1"/>
</dbReference>
<evidence type="ECO:0000256" key="4">
    <source>
        <dbReference type="ARBA" id="ARBA00023295"/>
    </source>
</evidence>
<dbReference type="InterPro" id="IPR001524">
    <property type="entry name" value="Glyco_hydro_6_CS"/>
</dbReference>
<keyword evidence="3 9" id="KW-0119">Carbohydrate metabolism</keyword>
<evidence type="ECO:0000313" key="12">
    <source>
        <dbReference type="Proteomes" id="UP000813385"/>
    </source>
</evidence>
<dbReference type="Gene3D" id="3.20.20.40">
    <property type="entry name" value="1, 4-beta cellobiohydrolase"/>
    <property type="match status" value="1"/>
</dbReference>
<evidence type="ECO:0000256" key="3">
    <source>
        <dbReference type="ARBA" id="ARBA00023277"/>
    </source>
</evidence>
<feature type="binding site" evidence="7">
    <location>
        <position position="362"/>
    </location>
    <ligand>
        <name>substrate</name>
    </ligand>
</feature>
<comment type="caution">
    <text evidence="11">The sequence shown here is derived from an EMBL/GenBank/DDBJ whole genome shotgun (WGS) entry which is preliminary data.</text>
</comment>
<gene>
    <name evidence="11" type="ORF">B0T11DRAFT_337929</name>
</gene>
<evidence type="ECO:0000256" key="2">
    <source>
        <dbReference type="ARBA" id="ARBA00023001"/>
    </source>
</evidence>
<evidence type="ECO:0000256" key="8">
    <source>
        <dbReference type="PROSITE-ProRule" id="PRU10057"/>
    </source>
</evidence>
<dbReference type="PANTHER" id="PTHR34876:SF10">
    <property type="entry name" value="GLUCANASE"/>
    <property type="match status" value="1"/>
</dbReference>
<dbReference type="EMBL" id="JAGPXD010000002">
    <property type="protein sequence ID" value="KAH7368858.1"/>
    <property type="molecule type" value="Genomic_DNA"/>
</dbReference>
<feature type="active site" description="Proton acceptor" evidence="6">
    <location>
        <position position="368"/>
    </location>
</feature>
<keyword evidence="4 9" id="KW-0326">Glycosidase</keyword>
<dbReference type="PIRSF" id="PIRSF001100">
    <property type="entry name" value="Beta_cellobiohydrolase"/>
    <property type="match status" value="1"/>
</dbReference>
<dbReference type="PRINTS" id="PR00733">
    <property type="entry name" value="GLHYDRLASE6"/>
</dbReference>
<evidence type="ECO:0000256" key="9">
    <source>
        <dbReference type="RuleBase" id="RU361186"/>
    </source>
</evidence>
<dbReference type="Pfam" id="PF01341">
    <property type="entry name" value="Glyco_hydro_6"/>
    <property type="match status" value="1"/>
</dbReference>
<name>A0A8K0TM35_9PEZI</name>